<dbReference type="PANTHER" id="PTHR12815:SF23">
    <property type="entry name" value="OUTER MEMBRANE PROTEIN ASSEMBLY FACTOR BAMA"/>
    <property type="match status" value="1"/>
</dbReference>
<evidence type="ECO:0000256" key="1">
    <source>
        <dbReference type="ARBA" id="ARBA00004370"/>
    </source>
</evidence>
<dbReference type="PROSITE" id="PS51779">
    <property type="entry name" value="POTRA"/>
    <property type="match status" value="4"/>
</dbReference>
<evidence type="ECO:0000256" key="4">
    <source>
        <dbReference type="ARBA" id="ARBA00022729"/>
    </source>
</evidence>
<dbReference type="GO" id="GO:0043165">
    <property type="term" value="P:Gram-negative-bacterium-type cell outer membrane assembly"/>
    <property type="evidence" value="ECO:0007669"/>
    <property type="project" value="UniProtKB-UniRule"/>
</dbReference>
<dbReference type="Pfam" id="PF07244">
    <property type="entry name" value="POTRA"/>
    <property type="match status" value="5"/>
</dbReference>
<dbReference type="InterPro" id="IPR039910">
    <property type="entry name" value="D15-like"/>
</dbReference>
<dbReference type="InterPro" id="IPR000184">
    <property type="entry name" value="Bac_surfAg_D15"/>
</dbReference>
<dbReference type="EMBL" id="PIUM01000003">
    <property type="protein sequence ID" value="PKU25790.1"/>
    <property type="molecule type" value="Genomic_DNA"/>
</dbReference>
<evidence type="ECO:0000256" key="8">
    <source>
        <dbReference type="HAMAP-Rule" id="MF_01430"/>
    </source>
</evidence>
<keyword evidence="4 8" id="KW-0732">Signal</keyword>
<dbReference type="HAMAP" id="MF_01430">
    <property type="entry name" value="OM_assembly_BamA"/>
    <property type="match status" value="1"/>
</dbReference>
<keyword evidence="7 8" id="KW-0998">Cell outer membrane</keyword>
<evidence type="ECO:0000256" key="6">
    <source>
        <dbReference type="ARBA" id="ARBA00023136"/>
    </source>
</evidence>
<comment type="subunit">
    <text evidence="8">Part of the Bam complex.</text>
</comment>
<keyword evidence="2 8" id="KW-1134">Transmembrane beta strand</keyword>
<dbReference type="NCBIfam" id="TIGR03303">
    <property type="entry name" value="OM_YaeT"/>
    <property type="match status" value="1"/>
</dbReference>
<dbReference type="InterPro" id="IPR023707">
    <property type="entry name" value="OM_assembly_BamA"/>
</dbReference>
<dbReference type="PIRSF" id="PIRSF006076">
    <property type="entry name" value="OM_assembly_OMP85"/>
    <property type="match status" value="1"/>
</dbReference>
<proteinExistence type="inferred from homology"/>
<evidence type="ECO:0000256" key="2">
    <source>
        <dbReference type="ARBA" id="ARBA00022452"/>
    </source>
</evidence>
<dbReference type="PANTHER" id="PTHR12815">
    <property type="entry name" value="SORTING AND ASSEMBLY MACHINERY SAMM50 PROTEIN FAMILY MEMBER"/>
    <property type="match status" value="1"/>
</dbReference>
<dbReference type="InterPro" id="IPR034746">
    <property type="entry name" value="POTRA"/>
</dbReference>
<evidence type="ECO:0000313" key="11">
    <source>
        <dbReference type="EMBL" id="PKU25790.1"/>
    </source>
</evidence>
<comment type="similarity">
    <text evidence="8">Belongs to the BamA family.</text>
</comment>
<evidence type="ECO:0000256" key="7">
    <source>
        <dbReference type="ARBA" id="ARBA00023237"/>
    </source>
</evidence>
<evidence type="ECO:0000259" key="10">
    <source>
        <dbReference type="PROSITE" id="PS51779"/>
    </source>
</evidence>
<keyword evidence="5 8" id="KW-0677">Repeat</keyword>
<evidence type="ECO:0000256" key="9">
    <source>
        <dbReference type="NCBIfam" id="TIGR03303"/>
    </source>
</evidence>
<keyword evidence="6 8" id="KW-0472">Membrane</keyword>
<comment type="caution">
    <text evidence="11">The sequence shown here is derived from an EMBL/GenBank/DDBJ whole genome shotgun (WGS) entry which is preliminary data.</text>
</comment>
<dbReference type="Gene3D" id="3.10.20.310">
    <property type="entry name" value="membrane protein fhac"/>
    <property type="match status" value="5"/>
</dbReference>
<reference evidence="12" key="1">
    <citation type="submission" date="2017-12" db="EMBL/GenBank/DDBJ databases">
        <title>Draft genome sequence of Telmatospirillum siberiense 26-4b1T, an acidotolerant peatland alphaproteobacterium potentially involved in sulfur cycling.</title>
        <authorList>
            <person name="Hausmann B."/>
            <person name="Pjevac P."/>
            <person name="Schreck K."/>
            <person name="Herbold C.W."/>
            <person name="Daims H."/>
            <person name="Wagner M."/>
            <person name="Pester M."/>
            <person name="Loy A."/>
        </authorList>
    </citation>
    <scope>NUCLEOTIDE SEQUENCE [LARGE SCALE GENOMIC DNA]</scope>
    <source>
        <strain evidence="12">26-4b1</strain>
    </source>
</reference>
<dbReference type="AlphaFoldDB" id="A0A2N3PZF4"/>
<keyword evidence="3 8" id="KW-0812">Transmembrane</keyword>
<dbReference type="OrthoDB" id="9803054at2"/>
<gene>
    <name evidence="8 11" type="primary">bamA</name>
    <name evidence="11" type="ORF">CWS72_04285</name>
</gene>
<feature type="domain" description="POTRA" evidence="10">
    <location>
        <begin position="143"/>
        <end position="231"/>
    </location>
</feature>
<keyword evidence="12" id="KW-1185">Reference proteome</keyword>
<feature type="domain" description="POTRA" evidence="10">
    <location>
        <begin position="1"/>
        <end position="62"/>
    </location>
</feature>
<dbReference type="GO" id="GO:0051205">
    <property type="term" value="P:protein insertion into membrane"/>
    <property type="evidence" value="ECO:0007669"/>
    <property type="project" value="UniProtKB-UniRule"/>
</dbReference>
<evidence type="ECO:0000256" key="3">
    <source>
        <dbReference type="ARBA" id="ARBA00022692"/>
    </source>
</evidence>
<comment type="subcellular location">
    <subcellularLocation>
        <location evidence="8">Cell outer membrane</location>
    </subcellularLocation>
    <subcellularLocation>
        <location evidence="1">Membrane</location>
    </subcellularLocation>
</comment>
<dbReference type="GO" id="GO:0009279">
    <property type="term" value="C:cell outer membrane"/>
    <property type="evidence" value="ECO:0007669"/>
    <property type="project" value="UniProtKB-SubCell"/>
</dbReference>
<dbReference type="InterPro" id="IPR010827">
    <property type="entry name" value="BamA/TamA_POTRA"/>
</dbReference>
<feature type="domain" description="POTRA" evidence="10">
    <location>
        <begin position="317"/>
        <end position="391"/>
    </location>
</feature>
<protein>
    <recommendedName>
        <fullName evidence="8 9">Outer membrane protein assembly factor BamA</fullName>
    </recommendedName>
</protein>
<organism evidence="11 12">
    <name type="scientific">Telmatospirillum siberiense</name>
    <dbReference type="NCBI Taxonomy" id="382514"/>
    <lineage>
        <taxon>Bacteria</taxon>
        <taxon>Pseudomonadati</taxon>
        <taxon>Pseudomonadota</taxon>
        <taxon>Alphaproteobacteria</taxon>
        <taxon>Rhodospirillales</taxon>
        <taxon>Rhodospirillaceae</taxon>
        <taxon>Telmatospirillum</taxon>
    </lineage>
</organism>
<feature type="domain" description="POTRA" evidence="10">
    <location>
        <begin position="63"/>
        <end position="140"/>
    </location>
</feature>
<dbReference type="Pfam" id="PF01103">
    <property type="entry name" value="Omp85"/>
    <property type="match status" value="1"/>
</dbReference>
<evidence type="ECO:0000256" key="5">
    <source>
        <dbReference type="ARBA" id="ARBA00022737"/>
    </source>
</evidence>
<comment type="function">
    <text evidence="8">Part of the outer membrane protein assembly complex, which is involved in assembly and insertion of beta-barrel proteins into the outer membrane.</text>
</comment>
<accession>A0A2N3PZF4</accession>
<sequence>MVQGNQRVEEETVRSYMALAAGDSFDETKIDKSLKSLFATGLFADVSIRREGDGLVVRVVENPIINRLAFEGNKRVKSEQLQTEVQLKTRSVYTRTKVQADVKRILDIYRRNGRFAATVDPKIIELPQNRVDLVFEINEGPPTYVRRINFVGNKIYTDNALRENLQTKEERWYRFLTSDDTYDPDRVNYDRELLRRFYLKNGYADFRVVSTVAELSPDRESFFITYTLEEGLRYKLGKISVKSAIKDLKAEELEPVVQNLETGDWYNADEVESTIQALTDAVGTKGYAFVDVRPVLNRHREDHTIDILFDVQEGPRVFVERVDIQGNVRTLDKVIRREFRLVEGDAFNTAKLRRSRERIKDLNFFDKAEVTNVPSDTAPDRTVIKVDVTEKSTGELSFGVGWSSAVGALLNVGATERNLLGRGQTLSINAQLAQKQTSVSLGFTEPYFLDRHLAAGFDLFAVTNSNQTYVTYDVKTVGFDLRTGWAYNEYLSHSWKYTGSMTTVDNIQDGSSQYIYQQKGTSTLSSVGHTLLYDRRDSKIDPTSGYYLRGGNEFAGVGGTERFVRNSVGAGQYFKLDDQTVLMLSLTAGEMFSWDGSTIRINERYYLGGDTLRGFRDAGVSPRDASTNDAIGGMWDAVQTTEVRFPLGLPKELAVQGKLFADVGTIGPTDSNIAKSGVNETSAPRASIGTGVVWRSPMGPINIDLGLPVLKQSHDQMQIFRLNFGTRF</sequence>
<dbReference type="Proteomes" id="UP000233293">
    <property type="component" value="Unassembled WGS sequence"/>
</dbReference>
<dbReference type="Gene3D" id="2.40.160.50">
    <property type="entry name" value="membrane protein fhac: a member of the omp85/tpsb transporter family"/>
    <property type="match status" value="1"/>
</dbReference>
<evidence type="ECO:0000313" key="12">
    <source>
        <dbReference type="Proteomes" id="UP000233293"/>
    </source>
</evidence>
<name>A0A2N3PZF4_9PROT</name>